<name>U5CYK0_AMBTC</name>
<keyword evidence="1" id="KW-0472">Membrane</keyword>
<protein>
    <submittedName>
        <fullName evidence="2">Uncharacterized protein</fullName>
    </submittedName>
</protein>
<dbReference type="AlphaFoldDB" id="U5CYK0"/>
<dbReference type="HOGENOM" id="CLU_2609254_0_0_1"/>
<evidence type="ECO:0000256" key="1">
    <source>
        <dbReference type="SAM" id="Phobius"/>
    </source>
</evidence>
<proteinExistence type="predicted"/>
<organism evidence="2 3">
    <name type="scientific">Amborella trichopoda</name>
    <dbReference type="NCBI Taxonomy" id="13333"/>
    <lineage>
        <taxon>Eukaryota</taxon>
        <taxon>Viridiplantae</taxon>
        <taxon>Streptophyta</taxon>
        <taxon>Embryophyta</taxon>
        <taxon>Tracheophyta</taxon>
        <taxon>Spermatophyta</taxon>
        <taxon>Magnoliopsida</taxon>
        <taxon>Amborellales</taxon>
        <taxon>Amborellaceae</taxon>
        <taxon>Amborella</taxon>
    </lineage>
</organism>
<dbReference type="Proteomes" id="UP000017836">
    <property type="component" value="Unassembled WGS sequence"/>
</dbReference>
<accession>U5CYK0</accession>
<gene>
    <name evidence="2" type="ORF">AMTR_s00033p00121020</name>
</gene>
<dbReference type="EMBL" id="KI392557">
    <property type="protein sequence ID" value="ERN14222.1"/>
    <property type="molecule type" value="Genomic_DNA"/>
</dbReference>
<dbReference type="Gramene" id="ERN14222">
    <property type="protein sequence ID" value="ERN14222"/>
    <property type="gene ID" value="AMTR_s00033p00121020"/>
</dbReference>
<keyword evidence="1" id="KW-0812">Transmembrane</keyword>
<keyword evidence="1" id="KW-1133">Transmembrane helix</keyword>
<feature type="transmembrane region" description="Helical" evidence="1">
    <location>
        <begin position="44"/>
        <end position="77"/>
    </location>
</feature>
<keyword evidence="3" id="KW-1185">Reference proteome</keyword>
<evidence type="ECO:0000313" key="3">
    <source>
        <dbReference type="Proteomes" id="UP000017836"/>
    </source>
</evidence>
<reference evidence="3" key="1">
    <citation type="journal article" date="2013" name="Science">
        <title>The Amborella genome and the evolution of flowering plants.</title>
        <authorList>
            <consortium name="Amborella Genome Project"/>
        </authorList>
    </citation>
    <scope>NUCLEOTIDE SEQUENCE [LARGE SCALE GENOMIC DNA]</scope>
</reference>
<sequence>MSQIASPAPNRASSSSSFYSLWSRRRSMLARLKTSPVLTTIRRIGLIILLLFLIHTMLLQVFCLLIIAITITVYGLAYF</sequence>
<evidence type="ECO:0000313" key="2">
    <source>
        <dbReference type="EMBL" id="ERN14222.1"/>
    </source>
</evidence>